<name>A0A1R3RZG7_ASPC5</name>
<dbReference type="Proteomes" id="UP000188318">
    <property type="component" value="Unassembled WGS sequence"/>
</dbReference>
<accession>A0A1R3RZG7</accession>
<organism evidence="2 3">
    <name type="scientific">Aspergillus carbonarius (strain ITEM 5010)</name>
    <dbReference type="NCBI Taxonomy" id="602072"/>
    <lineage>
        <taxon>Eukaryota</taxon>
        <taxon>Fungi</taxon>
        <taxon>Dikarya</taxon>
        <taxon>Ascomycota</taxon>
        <taxon>Pezizomycotina</taxon>
        <taxon>Eurotiomycetes</taxon>
        <taxon>Eurotiomycetidae</taxon>
        <taxon>Eurotiales</taxon>
        <taxon>Aspergillaceae</taxon>
        <taxon>Aspergillus</taxon>
        <taxon>Aspergillus subgen. Circumdati</taxon>
    </lineage>
</organism>
<feature type="compositionally biased region" description="Polar residues" evidence="1">
    <location>
        <begin position="36"/>
        <end position="60"/>
    </location>
</feature>
<evidence type="ECO:0000313" key="2">
    <source>
        <dbReference type="EMBL" id="OOF99860.1"/>
    </source>
</evidence>
<gene>
    <name evidence="2" type="ORF">ASPCADRAFT_1528</name>
</gene>
<proteinExistence type="predicted"/>
<dbReference type="AlphaFoldDB" id="A0A1R3RZG7"/>
<evidence type="ECO:0000313" key="3">
    <source>
        <dbReference type="Proteomes" id="UP000188318"/>
    </source>
</evidence>
<feature type="region of interest" description="Disordered" evidence="1">
    <location>
        <begin position="35"/>
        <end position="78"/>
    </location>
</feature>
<reference evidence="3" key="1">
    <citation type="journal article" date="2017" name="Genome Biol.">
        <title>Comparative genomics reveals high biological diversity and specific adaptations in the industrially and medically important fungal genus Aspergillus.</title>
        <authorList>
            <person name="de Vries R.P."/>
            <person name="Riley R."/>
            <person name="Wiebenga A."/>
            <person name="Aguilar-Osorio G."/>
            <person name="Amillis S."/>
            <person name="Uchima C.A."/>
            <person name="Anderluh G."/>
            <person name="Asadollahi M."/>
            <person name="Askin M."/>
            <person name="Barry K."/>
            <person name="Battaglia E."/>
            <person name="Bayram O."/>
            <person name="Benocci T."/>
            <person name="Braus-Stromeyer S.A."/>
            <person name="Caldana C."/>
            <person name="Canovas D."/>
            <person name="Cerqueira G.C."/>
            <person name="Chen F."/>
            <person name="Chen W."/>
            <person name="Choi C."/>
            <person name="Clum A."/>
            <person name="Dos Santos R.A."/>
            <person name="Damasio A.R."/>
            <person name="Diallinas G."/>
            <person name="Emri T."/>
            <person name="Fekete E."/>
            <person name="Flipphi M."/>
            <person name="Freyberg S."/>
            <person name="Gallo A."/>
            <person name="Gournas C."/>
            <person name="Habgood R."/>
            <person name="Hainaut M."/>
            <person name="Harispe M.L."/>
            <person name="Henrissat B."/>
            <person name="Hilden K.S."/>
            <person name="Hope R."/>
            <person name="Hossain A."/>
            <person name="Karabika E."/>
            <person name="Karaffa L."/>
            <person name="Karanyi Z."/>
            <person name="Krasevec N."/>
            <person name="Kuo A."/>
            <person name="Kusch H."/>
            <person name="LaButti K."/>
            <person name="Lagendijk E.L."/>
            <person name="Lapidus A."/>
            <person name="Levasseur A."/>
            <person name="Lindquist E."/>
            <person name="Lipzen A."/>
            <person name="Logrieco A.F."/>
            <person name="MacCabe A."/>
            <person name="Maekelae M.R."/>
            <person name="Malavazi I."/>
            <person name="Melin P."/>
            <person name="Meyer V."/>
            <person name="Mielnichuk N."/>
            <person name="Miskei M."/>
            <person name="Molnar A.P."/>
            <person name="Mule G."/>
            <person name="Ngan C.Y."/>
            <person name="Orejas M."/>
            <person name="Orosz E."/>
            <person name="Ouedraogo J.P."/>
            <person name="Overkamp K.M."/>
            <person name="Park H.-S."/>
            <person name="Perrone G."/>
            <person name="Piumi F."/>
            <person name="Punt P.J."/>
            <person name="Ram A.F."/>
            <person name="Ramon A."/>
            <person name="Rauscher S."/>
            <person name="Record E."/>
            <person name="Riano-Pachon D.M."/>
            <person name="Robert V."/>
            <person name="Roehrig J."/>
            <person name="Ruller R."/>
            <person name="Salamov A."/>
            <person name="Salih N.S."/>
            <person name="Samson R.A."/>
            <person name="Sandor E."/>
            <person name="Sanguinetti M."/>
            <person name="Schuetze T."/>
            <person name="Sepcic K."/>
            <person name="Shelest E."/>
            <person name="Sherlock G."/>
            <person name="Sophianopoulou V."/>
            <person name="Squina F.M."/>
            <person name="Sun H."/>
            <person name="Susca A."/>
            <person name="Todd R.B."/>
            <person name="Tsang A."/>
            <person name="Unkles S.E."/>
            <person name="van de Wiele N."/>
            <person name="van Rossen-Uffink D."/>
            <person name="Oliveira J.V."/>
            <person name="Vesth T.C."/>
            <person name="Visser J."/>
            <person name="Yu J.-H."/>
            <person name="Zhou M."/>
            <person name="Andersen M.R."/>
            <person name="Archer D.B."/>
            <person name="Baker S.E."/>
            <person name="Benoit I."/>
            <person name="Brakhage A.A."/>
            <person name="Braus G.H."/>
            <person name="Fischer R."/>
            <person name="Frisvad J.C."/>
            <person name="Goldman G.H."/>
            <person name="Houbraken J."/>
            <person name="Oakley B."/>
            <person name="Pocsi I."/>
            <person name="Scazzocchio C."/>
            <person name="Seiboth B."/>
            <person name="vanKuyk P.A."/>
            <person name="Wortman J."/>
            <person name="Dyer P.S."/>
            <person name="Grigoriev I.V."/>
        </authorList>
    </citation>
    <scope>NUCLEOTIDE SEQUENCE [LARGE SCALE GENOMIC DNA]</scope>
    <source>
        <strain evidence="3">ITEM 5010</strain>
    </source>
</reference>
<evidence type="ECO:0000256" key="1">
    <source>
        <dbReference type="SAM" id="MobiDB-lite"/>
    </source>
</evidence>
<protein>
    <submittedName>
        <fullName evidence="2">Uncharacterized protein</fullName>
    </submittedName>
</protein>
<dbReference type="EMBL" id="KV907494">
    <property type="protein sequence ID" value="OOF99860.1"/>
    <property type="molecule type" value="Genomic_DNA"/>
</dbReference>
<feature type="compositionally biased region" description="Polar residues" evidence="1">
    <location>
        <begin position="68"/>
        <end position="78"/>
    </location>
</feature>
<sequence>MVHVLTQQRFKGKTDRIKLVISYFGAIVLEREVQPQYPQSSDPALSTVAGTQPSLSSQKGPSPEPTHLQESTFLPSGQNPILDEQVAEIWTVDPIFSAQSPFLPDFSEN</sequence>
<dbReference type="VEuPathDB" id="FungiDB:ASPCADRAFT_1528"/>
<keyword evidence="3" id="KW-1185">Reference proteome</keyword>